<accession>A0AA88J5Y0</accession>
<comment type="caution">
    <text evidence="1">The sequence shown here is derived from an EMBL/GenBank/DDBJ whole genome shotgun (WGS) entry which is preliminary data.</text>
</comment>
<sequence>MAGVVVCGTQQLGSTGKMVPKRLGIVNPRVPMVGNSDIYAGFAFAVLSTPSLFPLLQGSPITVDDSATRDLRRVLQIY</sequence>
<dbReference type="Proteomes" id="UP001187192">
    <property type="component" value="Unassembled WGS sequence"/>
</dbReference>
<evidence type="ECO:0000313" key="1">
    <source>
        <dbReference type="EMBL" id="GMN62061.1"/>
    </source>
</evidence>
<name>A0AA88J5Y0_FICCA</name>
<evidence type="ECO:0000313" key="2">
    <source>
        <dbReference type="Proteomes" id="UP001187192"/>
    </source>
</evidence>
<dbReference type="AlphaFoldDB" id="A0AA88J5Y0"/>
<reference evidence="1" key="1">
    <citation type="submission" date="2023-07" db="EMBL/GenBank/DDBJ databases">
        <title>draft genome sequence of fig (Ficus carica).</title>
        <authorList>
            <person name="Takahashi T."/>
            <person name="Nishimura K."/>
        </authorList>
    </citation>
    <scope>NUCLEOTIDE SEQUENCE</scope>
</reference>
<organism evidence="1 2">
    <name type="scientific">Ficus carica</name>
    <name type="common">Common fig</name>
    <dbReference type="NCBI Taxonomy" id="3494"/>
    <lineage>
        <taxon>Eukaryota</taxon>
        <taxon>Viridiplantae</taxon>
        <taxon>Streptophyta</taxon>
        <taxon>Embryophyta</taxon>
        <taxon>Tracheophyta</taxon>
        <taxon>Spermatophyta</taxon>
        <taxon>Magnoliopsida</taxon>
        <taxon>eudicotyledons</taxon>
        <taxon>Gunneridae</taxon>
        <taxon>Pentapetalae</taxon>
        <taxon>rosids</taxon>
        <taxon>fabids</taxon>
        <taxon>Rosales</taxon>
        <taxon>Moraceae</taxon>
        <taxon>Ficeae</taxon>
        <taxon>Ficus</taxon>
    </lineage>
</organism>
<dbReference type="EMBL" id="BTGU01000122">
    <property type="protein sequence ID" value="GMN62061.1"/>
    <property type="molecule type" value="Genomic_DNA"/>
</dbReference>
<protein>
    <submittedName>
        <fullName evidence="1">Uncharacterized protein</fullName>
    </submittedName>
</protein>
<keyword evidence="2" id="KW-1185">Reference proteome</keyword>
<gene>
    <name evidence="1" type="ORF">TIFTF001_031135</name>
</gene>
<proteinExistence type="predicted"/>